<dbReference type="SUPFAM" id="SSF117074">
    <property type="entry name" value="Hypothetical protein PA1324"/>
    <property type="match status" value="1"/>
</dbReference>
<dbReference type="NCBIfam" id="TIGR01167">
    <property type="entry name" value="LPXTG_anchor"/>
    <property type="match status" value="1"/>
</dbReference>
<keyword evidence="10" id="KW-1185">Reference proteome</keyword>
<dbReference type="Gene3D" id="2.60.40.10">
    <property type="entry name" value="Immunoglobulins"/>
    <property type="match status" value="1"/>
</dbReference>
<dbReference type="PANTHER" id="PTHR48125">
    <property type="entry name" value="LP07818P1"/>
    <property type="match status" value="1"/>
</dbReference>
<dbReference type="InterPro" id="IPR033764">
    <property type="entry name" value="Sdr_B"/>
</dbReference>
<feature type="region of interest" description="Disordered" evidence="6">
    <location>
        <begin position="19"/>
        <end position="40"/>
    </location>
</feature>
<reference evidence="9" key="1">
    <citation type="submission" date="2023-03" db="EMBL/GenBank/DDBJ databases">
        <title>Actinorhabdospora filicis NBRC 111898.</title>
        <authorList>
            <person name="Ichikawa N."/>
            <person name="Sato H."/>
            <person name="Tonouchi N."/>
        </authorList>
    </citation>
    <scope>NUCLEOTIDE SEQUENCE</scope>
    <source>
        <strain evidence="9">NBRC 111898</strain>
    </source>
</reference>
<dbReference type="PROSITE" id="PS50847">
    <property type="entry name" value="GRAM_POS_ANCHORING"/>
    <property type="match status" value="1"/>
</dbReference>
<feature type="compositionally biased region" description="Pro residues" evidence="6">
    <location>
        <begin position="1005"/>
        <end position="1038"/>
    </location>
</feature>
<keyword evidence="7" id="KW-0812">Transmembrane</keyword>
<dbReference type="Pfam" id="PF17210">
    <property type="entry name" value="SdrD_B"/>
    <property type="match status" value="1"/>
</dbReference>
<accession>A0A9W6W3Q3</accession>
<dbReference type="InterPro" id="IPR013783">
    <property type="entry name" value="Ig-like_fold"/>
</dbReference>
<dbReference type="GO" id="GO:0005576">
    <property type="term" value="C:extracellular region"/>
    <property type="evidence" value="ECO:0007669"/>
    <property type="project" value="UniProtKB-SubCell"/>
</dbReference>
<dbReference type="Proteomes" id="UP001165079">
    <property type="component" value="Unassembled WGS sequence"/>
</dbReference>
<evidence type="ECO:0000256" key="4">
    <source>
        <dbReference type="ARBA" id="ARBA00022729"/>
    </source>
</evidence>
<evidence type="ECO:0000256" key="6">
    <source>
        <dbReference type="SAM" id="MobiDB-lite"/>
    </source>
</evidence>
<dbReference type="Pfam" id="PF00746">
    <property type="entry name" value="Gram_pos_anchor"/>
    <property type="match status" value="1"/>
</dbReference>
<evidence type="ECO:0000256" key="5">
    <source>
        <dbReference type="ARBA" id="ARBA00023088"/>
    </source>
</evidence>
<feature type="domain" description="Gram-positive cocci surface proteins LPxTG" evidence="8">
    <location>
        <begin position="1049"/>
        <end position="1083"/>
    </location>
</feature>
<dbReference type="AlphaFoldDB" id="A0A9W6W3Q3"/>
<feature type="region of interest" description="Disordered" evidence="6">
    <location>
        <begin position="1000"/>
        <end position="1053"/>
    </location>
</feature>
<keyword evidence="2" id="KW-0134">Cell wall</keyword>
<comment type="subcellular location">
    <subcellularLocation>
        <location evidence="1">Secreted</location>
    </subcellularLocation>
</comment>
<keyword evidence="7" id="KW-1133">Transmembrane helix</keyword>
<dbReference type="PANTHER" id="PTHR48125:SF12">
    <property type="entry name" value="AT HOOK TRANSCRIPTION FACTOR FAMILY-RELATED"/>
    <property type="match status" value="1"/>
</dbReference>
<name>A0A9W6W3Q3_9ACTN</name>
<dbReference type="GO" id="GO:0005975">
    <property type="term" value="P:carbohydrate metabolic process"/>
    <property type="evidence" value="ECO:0007669"/>
    <property type="project" value="UniProtKB-ARBA"/>
</dbReference>
<proteinExistence type="predicted"/>
<dbReference type="InterPro" id="IPR019931">
    <property type="entry name" value="LPXTG_anchor"/>
</dbReference>
<evidence type="ECO:0000313" key="10">
    <source>
        <dbReference type="Proteomes" id="UP001165079"/>
    </source>
</evidence>
<evidence type="ECO:0000256" key="2">
    <source>
        <dbReference type="ARBA" id="ARBA00022512"/>
    </source>
</evidence>
<evidence type="ECO:0000256" key="3">
    <source>
        <dbReference type="ARBA" id="ARBA00022525"/>
    </source>
</evidence>
<evidence type="ECO:0000256" key="1">
    <source>
        <dbReference type="ARBA" id="ARBA00004613"/>
    </source>
</evidence>
<protein>
    <recommendedName>
        <fullName evidence="8">Gram-positive cocci surface proteins LPxTG domain-containing protein</fullName>
    </recommendedName>
</protein>
<comment type="caution">
    <text evidence="9">The sequence shown here is derived from an EMBL/GenBank/DDBJ whole genome shotgun (WGS) entry which is preliminary data.</text>
</comment>
<gene>
    <name evidence="9" type="ORF">Afil01_32190</name>
</gene>
<feature type="transmembrane region" description="Helical" evidence="7">
    <location>
        <begin position="1057"/>
        <end position="1077"/>
    </location>
</feature>
<keyword evidence="5" id="KW-0572">Peptidoglycan-anchor</keyword>
<sequence>MRVWEATVGVDIRIGVSKDGSAPFGATDQPGDDSGPSNGIVRTNDIITYDVNVNVVGGTAENETFTLTAPEGTEWLQLPTECTGGGSRINGRQLICNLGSLTNQSQVVQPSLRVTGAKQNGDTVQVTGTVTADNATTPNVPAPNPPITRVSAAPRFDLVKDRFEHRSVAAAAPDGTSGRVFYYPIAIENTPRDPSIPHRLGAEQLRSPLSFTDDISQILEGVASPDARLYTWGKDGPGCWLPSYEKFGAGDQPGGAGGGPAFVTDSGAVSCAQSASGANIDVTLTGTDTSATHVPSRALWNSLPAGNGYVASIMLAIWIPDTDLRAAADATGGVVRMKDTLTGFSPTSTSGQTNVDPPANNSYQMSNKLSMGLGYDKNFVLTDNDRYYAPGSQVLAYVIARNQGLGVVDPQIACDVFDKTQMTIVAARADPEPAGTKVQYAAQPTRQTPQQMATQTCGDTDGPWYDGITAVPGGAAAVGRVRVVGPVAGQSARYLNMEFRIRDDARLDDRVRNYGAYQDANTNNGNWTLTGSNPDLADCCLADYLLLSPVLARIVKKTVDPGTNASTTQNKDQIVTAGTTAKFALYPSLTSGGKPPGPQDVTVVDTLPKYLQYVSGSATREPSSVVENPDGTTTITWVYPQTVPGTSIAPITFEVRADPAAPAGDLVNKAVIGTPLDTSAEKERTAQRQLTVVEGKGLIVSKRVVKPTVIIGDRMEYTLTADNRTSSALSTIDIIDVLPHRGDNRNPASGFTGRAELAAAPTPTPAGGTLRYTKAAPNGISLNPNAASNGPGGTSTWCVEADFGTTGCPTGLAEATAFRYDKPGPIAPSAGVSLGISLRNTDQAAGDVYTNRAGAAAPEIALPVESPDVPVRVVAGCAGDFVWLDEKRTGVQSGNDPAVPDVTVTLTGTDDLGGQVRRTTKTGKDGKYRFGNLRPGTYTATFTQPIGYTFTTKNAGTDPASNSVAGSNGAGDPFTLNKDTTDSGALIGVNCDLNQDAGLIRQHQPTPPTPGPSPPTPSPSPPTPTPTPPTPTPTPPTPTTSVPPSDPVLPETGPNTVWPGLLAAGMIIAGIAIFLVARRRRDT</sequence>
<organism evidence="9 10">
    <name type="scientific">Actinorhabdospora filicis</name>
    <dbReference type="NCBI Taxonomy" id="1785913"/>
    <lineage>
        <taxon>Bacteria</taxon>
        <taxon>Bacillati</taxon>
        <taxon>Actinomycetota</taxon>
        <taxon>Actinomycetes</taxon>
        <taxon>Micromonosporales</taxon>
        <taxon>Micromonosporaceae</taxon>
        <taxon>Actinorhabdospora</taxon>
    </lineage>
</organism>
<keyword evidence="7" id="KW-0472">Membrane</keyword>
<keyword evidence="4" id="KW-0732">Signal</keyword>
<evidence type="ECO:0000256" key="7">
    <source>
        <dbReference type="SAM" id="Phobius"/>
    </source>
</evidence>
<dbReference type="EMBL" id="BSTX01000002">
    <property type="protein sequence ID" value="GLZ78412.1"/>
    <property type="molecule type" value="Genomic_DNA"/>
</dbReference>
<keyword evidence="3" id="KW-0964">Secreted</keyword>
<evidence type="ECO:0000259" key="8">
    <source>
        <dbReference type="PROSITE" id="PS50847"/>
    </source>
</evidence>
<evidence type="ECO:0000313" key="9">
    <source>
        <dbReference type="EMBL" id="GLZ78412.1"/>
    </source>
</evidence>